<reference evidence="13" key="1">
    <citation type="submission" date="2021-02" db="EMBL/GenBank/DDBJ databases">
        <authorList>
            <person name="Bekaert M."/>
        </authorList>
    </citation>
    <scope>NUCLEOTIDE SEQUENCE</scope>
    <source>
        <strain evidence="13">IoA-00</strain>
    </source>
</reference>
<dbReference type="Pfam" id="PF21771">
    <property type="entry name" value="CFAP58_CC"/>
    <property type="match status" value="1"/>
</dbReference>
<evidence type="ECO:0000256" key="1">
    <source>
        <dbReference type="ARBA" id="ARBA00004737"/>
    </source>
</evidence>
<dbReference type="Gene3D" id="3.20.20.70">
    <property type="entry name" value="Aldolase class I"/>
    <property type="match status" value="1"/>
</dbReference>
<evidence type="ECO:0000256" key="6">
    <source>
        <dbReference type="ARBA" id="ARBA00023270"/>
    </source>
</evidence>
<comment type="pathway">
    <text evidence="1">Cofactor biosynthesis; pyridoxal 5'-phosphate biosynthesis.</text>
</comment>
<feature type="domain" description="Cilia- and flagella-associated protein 58 central coiled coil" evidence="12">
    <location>
        <begin position="17"/>
        <end position="86"/>
    </location>
</feature>
<evidence type="ECO:0000256" key="3">
    <source>
        <dbReference type="ARBA" id="ARBA00012084"/>
    </source>
</evidence>
<dbReference type="GO" id="GO:0036381">
    <property type="term" value="F:pyridoxal 5'-phosphate synthase (glutamine hydrolysing) activity"/>
    <property type="evidence" value="ECO:0007669"/>
    <property type="project" value="UniProtKB-EC"/>
</dbReference>
<dbReference type="Pfam" id="PF01680">
    <property type="entry name" value="SOR_SNZ"/>
    <property type="match status" value="1"/>
</dbReference>
<dbReference type="PANTHER" id="PTHR31829:SF0">
    <property type="entry name" value="PYRIDOXAL 5'-PHOSPHATE SYNTHASE SUBUNIT SNZ1-RELATED"/>
    <property type="match status" value="1"/>
</dbReference>
<comment type="similarity">
    <text evidence="2 8">Belongs to the PdxS/SNZ family.</text>
</comment>
<accession>A0A7R8D3G1</accession>
<dbReference type="GO" id="GO:0008615">
    <property type="term" value="P:pyridoxine biosynthetic process"/>
    <property type="evidence" value="ECO:0007669"/>
    <property type="project" value="TreeGrafter"/>
</dbReference>
<dbReference type="Proteomes" id="UP000675881">
    <property type="component" value="Chromosome 6"/>
</dbReference>
<keyword evidence="6" id="KW-0704">Schiff base</keyword>
<organism evidence="13 14">
    <name type="scientific">Lepeophtheirus salmonis</name>
    <name type="common">Salmon louse</name>
    <name type="synonym">Caligus salmonis</name>
    <dbReference type="NCBI Taxonomy" id="72036"/>
    <lineage>
        <taxon>Eukaryota</taxon>
        <taxon>Metazoa</taxon>
        <taxon>Ecdysozoa</taxon>
        <taxon>Arthropoda</taxon>
        <taxon>Crustacea</taxon>
        <taxon>Multicrustacea</taxon>
        <taxon>Hexanauplia</taxon>
        <taxon>Copepoda</taxon>
        <taxon>Siphonostomatoida</taxon>
        <taxon>Caligidae</taxon>
        <taxon>Lepeophtheirus</taxon>
    </lineage>
</organism>
<dbReference type="EMBL" id="HG994585">
    <property type="protein sequence ID" value="CAF2966247.1"/>
    <property type="molecule type" value="Genomic_DNA"/>
</dbReference>
<feature type="coiled-coil region" evidence="9">
    <location>
        <begin position="62"/>
        <end position="120"/>
    </location>
</feature>
<evidence type="ECO:0000256" key="8">
    <source>
        <dbReference type="PROSITE-ProRule" id="PRU00481"/>
    </source>
</evidence>
<dbReference type="PROSITE" id="PS51129">
    <property type="entry name" value="PDXS_SNZ_2"/>
    <property type="match status" value="1"/>
</dbReference>
<evidence type="ECO:0000256" key="2">
    <source>
        <dbReference type="ARBA" id="ARBA00007281"/>
    </source>
</evidence>
<proteinExistence type="inferred from homology"/>
<evidence type="ECO:0000259" key="11">
    <source>
        <dbReference type="Pfam" id="PF01680"/>
    </source>
</evidence>
<dbReference type="AlphaFoldDB" id="A0A7R8D3G1"/>
<evidence type="ECO:0000256" key="4">
    <source>
        <dbReference type="ARBA" id="ARBA00022898"/>
    </source>
</evidence>
<evidence type="ECO:0000259" key="12">
    <source>
        <dbReference type="Pfam" id="PF21771"/>
    </source>
</evidence>
<feature type="domain" description="PdxS/SNZ N-terminal" evidence="11">
    <location>
        <begin position="235"/>
        <end position="292"/>
    </location>
</feature>
<protein>
    <recommendedName>
        <fullName evidence="3">pyridoxal 5'-phosphate synthase (glutamine hydrolyzing)</fullName>
        <ecNumber evidence="3">4.3.3.6</ecNumber>
    </recommendedName>
</protein>
<dbReference type="GO" id="GO:0042823">
    <property type="term" value="P:pyridoxal phosphate biosynthetic process"/>
    <property type="evidence" value="ECO:0007669"/>
    <property type="project" value="InterPro"/>
</dbReference>
<keyword evidence="14" id="KW-1185">Reference proteome</keyword>
<evidence type="ECO:0000256" key="7">
    <source>
        <dbReference type="ARBA" id="ARBA00047992"/>
    </source>
</evidence>
<name>A0A7R8D3G1_LEPSM</name>
<sequence>MLEERYSQLEHTSKDESKKLERSITEKNMLDEQLGKRNEEVTTLKKKVGLQENILARGESMYREREEDIRILKGEIQRLYREAEYLNKGNAIVNELRKEVLQLQRDLLREKCKVKTLETELENPINVHRWRRLEGIDPPNLELVQKTHALQKKLIQRQEQLIEKDLIIKEKEQLYQDAQITIARQPDPDLIEDVQRVKSNLRRKTDFVKQLMTELNMYITKDEEHKKKLEQVMDSNVINAVHHARCINKEIRAAQFMDGSELFSYAKSLGVPIDLLRETAKLGRLPVVNFAAGGLATPADASLLMQLGVDGCFVGSGIFKSNNPKKRAHAMVQAVTHYKDPLKLAEISEDLGEAMVGINCEEITIKWEERESMMKKA</sequence>
<evidence type="ECO:0000256" key="5">
    <source>
        <dbReference type="ARBA" id="ARBA00023239"/>
    </source>
</evidence>
<keyword evidence="9" id="KW-0175">Coiled coil</keyword>
<dbReference type="InterPro" id="IPR013785">
    <property type="entry name" value="Aldolase_TIM"/>
</dbReference>
<keyword evidence="4" id="KW-0663">Pyridoxal phosphate</keyword>
<evidence type="ECO:0000313" key="14">
    <source>
        <dbReference type="Proteomes" id="UP000675881"/>
    </source>
</evidence>
<gene>
    <name evidence="13" type="ORF">LSAA_11116</name>
</gene>
<comment type="catalytic activity">
    <reaction evidence="7">
        <text>aldehydo-D-ribose 5-phosphate + D-glyceraldehyde 3-phosphate + L-glutamine = pyridoxal 5'-phosphate + L-glutamate + phosphate + 3 H2O + H(+)</text>
        <dbReference type="Rhea" id="RHEA:31507"/>
        <dbReference type="ChEBI" id="CHEBI:15377"/>
        <dbReference type="ChEBI" id="CHEBI:15378"/>
        <dbReference type="ChEBI" id="CHEBI:29985"/>
        <dbReference type="ChEBI" id="CHEBI:43474"/>
        <dbReference type="ChEBI" id="CHEBI:58273"/>
        <dbReference type="ChEBI" id="CHEBI:58359"/>
        <dbReference type="ChEBI" id="CHEBI:59776"/>
        <dbReference type="ChEBI" id="CHEBI:597326"/>
        <dbReference type="EC" id="4.3.3.6"/>
    </reaction>
</comment>
<dbReference type="PANTHER" id="PTHR31829">
    <property type="entry name" value="PYRIDOXAL 5'-PHOSPHATE SYNTHASE SUBUNIT SNZ1-RELATED"/>
    <property type="match status" value="1"/>
</dbReference>
<dbReference type="SUPFAM" id="SSF51366">
    <property type="entry name" value="Ribulose-phoshate binding barrel"/>
    <property type="match status" value="1"/>
</dbReference>
<dbReference type="OrthoDB" id="1660966at2759"/>
<dbReference type="EC" id="4.3.3.6" evidence="3"/>
<dbReference type="GO" id="GO:0006520">
    <property type="term" value="P:amino acid metabolic process"/>
    <property type="evidence" value="ECO:0007669"/>
    <property type="project" value="TreeGrafter"/>
</dbReference>
<dbReference type="InterPro" id="IPR033755">
    <property type="entry name" value="PdxS/SNZ_N"/>
</dbReference>
<evidence type="ECO:0000313" key="13">
    <source>
        <dbReference type="EMBL" id="CAF2966247.1"/>
    </source>
</evidence>
<dbReference type="InterPro" id="IPR049270">
    <property type="entry name" value="CFAP58_CC"/>
</dbReference>
<dbReference type="PROSITE" id="PS01235">
    <property type="entry name" value="PDXS_SNZ_1"/>
    <property type="match status" value="1"/>
</dbReference>
<evidence type="ECO:0000256" key="10">
    <source>
        <dbReference type="SAM" id="MobiDB-lite"/>
    </source>
</evidence>
<dbReference type="InterPro" id="IPR001852">
    <property type="entry name" value="PdxS/SNZ"/>
</dbReference>
<feature type="region of interest" description="Disordered" evidence="10">
    <location>
        <begin position="1"/>
        <end position="24"/>
    </location>
</feature>
<dbReference type="InterPro" id="IPR011060">
    <property type="entry name" value="RibuloseP-bd_barrel"/>
</dbReference>
<keyword evidence="5" id="KW-0456">Lyase</keyword>
<evidence type="ECO:0000256" key="9">
    <source>
        <dbReference type="SAM" id="Coils"/>
    </source>
</evidence>